<dbReference type="PRINTS" id="PR00892">
    <property type="entry name" value="RABGDI"/>
</dbReference>
<dbReference type="InterPro" id="IPR036188">
    <property type="entry name" value="FAD/NAD-bd_sf"/>
</dbReference>
<keyword evidence="2" id="KW-0963">Cytoplasm</keyword>
<dbReference type="Pfam" id="PF00996">
    <property type="entry name" value="GDI"/>
    <property type="match status" value="1"/>
</dbReference>
<dbReference type="SUPFAM" id="SSF54373">
    <property type="entry name" value="FAD-linked reductases, C-terminal domain"/>
    <property type="match status" value="1"/>
</dbReference>
<sequence length="444" mass="49799">MNEEYDVVVLGTGMAECVLSGLLSVSGKKVLHTDRNDYYGGESASMNLEGLYQKFKGTSPPARLGKSNEYNVDLILKLIMADDKLIAKFRCSGVYKYLGFLQIDGSFVYRSGKLYKVPVTEKEVLSSSLLGIFQKRKLRNLLVAIDQCDLDKNEVPKGLKKDSTMSDVYDMFGLSEDNQEFVGHVLALHPNDDYLKWSCLETFKKIRLYKNSLEKFGGSPYLYPMYGLGEIPQGFARKCAVHGGTYMLRTTPTEILFDENGKVCSVRYGDDTVSTKCVIGDPSYFPDRVRKVRQLVRCICILEHPVSAIHPHESAQIIIPAKQAGRKSDIYVSIISPSFNVSPAGIYIAIVSTVVESSTPETDVKLGVDLLNPVTDKFLCTYDEFEPTDDGSETNTFITKSYDATTHFESAISDIDDVWRRVTGNKFDEKMFQDIIKQTEDEDE</sequence>
<dbReference type="GO" id="GO:0005737">
    <property type="term" value="C:cytoplasm"/>
    <property type="evidence" value="ECO:0007669"/>
    <property type="project" value="UniProtKB-SubCell"/>
</dbReference>
<dbReference type="GO" id="GO:0015031">
    <property type="term" value="P:protein transport"/>
    <property type="evidence" value="ECO:0007669"/>
    <property type="project" value="InterPro"/>
</dbReference>
<dbReference type="EMBL" id="GHBR01011179">
    <property type="protein sequence ID" value="NDJ99673.1"/>
    <property type="molecule type" value="Transcribed_RNA"/>
</dbReference>
<dbReference type="PRINTS" id="PR00891">
    <property type="entry name" value="RABGDIREP"/>
</dbReference>
<dbReference type="GO" id="GO:0005096">
    <property type="term" value="F:GTPase activator activity"/>
    <property type="evidence" value="ECO:0007669"/>
    <property type="project" value="UniProtKB-KW"/>
</dbReference>
<dbReference type="Gene3D" id="3.50.50.60">
    <property type="entry name" value="FAD/NAD(P)-binding domain"/>
    <property type="match status" value="1"/>
</dbReference>
<evidence type="ECO:0000256" key="2">
    <source>
        <dbReference type="RuleBase" id="RU363124"/>
    </source>
</evidence>
<dbReference type="FunFam" id="1.10.405.10:FF:000011">
    <property type="entry name" value="Rab GDP dissociation inhibitor"/>
    <property type="match status" value="1"/>
</dbReference>
<dbReference type="Gene3D" id="3.30.519.10">
    <property type="entry name" value="Guanine Nucleotide Dissociation Inhibitor, domain 2"/>
    <property type="match status" value="1"/>
</dbReference>
<proteinExistence type="inferred from homology"/>
<evidence type="ECO:0000256" key="1">
    <source>
        <dbReference type="ARBA" id="ARBA00005593"/>
    </source>
</evidence>
<dbReference type="PANTHER" id="PTHR11787:SF8">
    <property type="entry name" value="RAB GDP DISSOCIATION INHIBITOR"/>
    <property type="match status" value="1"/>
</dbReference>
<accession>A0A6B2GG08</accession>
<name>A0A6B2GG08_MYXSQ</name>
<dbReference type="Gene3D" id="1.10.405.10">
    <property type="entry name" value="Guanine Nucleotide Dissociation Inhibitor, domain 1"/>
    <property type="match status" value="1"/>
</dbReference>
<dbReference type="InterPro" id="IPR000806">
    <property type="entry name" value="RabGDI"/>
</dbReference>
<dbReference type="PANTHER" id="PTHR11787">
    <property type="entry name" value="RAB GDP-DISSOCIATION INHIBITOR"/>
    <property type="match status" value="1"/>
</dbReference>
<comment type="function">
    <text evidence="2">Regulates the GDP/GTP exchange reaction of most RAB proteins by inhibiting the dissociation of GDP from them, and the subsequent binding of GTP.</text>
</comment>
<dbReference type="GO" id="GO:0005093">
    <property type="term" value="F:Rab GDP-dissociation inhibitor activity"/>
    <property type="evidence" value="ECO:0007669"/>
    <property type="project" value="InterPro"/>
</dbReference>
<evidence type="ECO:0000313" key="3">
    <source>
        <dbReference type="EMBL" id="NDJ99673.1"/>
    </source>
</evidence>
<organism evidence="3">
    <name type="scientific">Myxobolus squamalis</name>
    <name type="common">Myxosporean</name>
    <dbReference type="NCBI Taxonomy" id="59785"/>
    <lineage>
        <taxon>Eukaryota</taxon>
        <taxon>Metazoa</taxon>
        <taxon>Cnidaria</taxon>
        <taxon>Myxozoa</taxon>
        <taxon>Myxosporea</taxon>
        <taxon>Bivalvulida</taxon>
        <taxon>Platysporina</taxon>
        <taxon>Myxobolidae</taxon>
        <taxon>Myxobolus</taxon>
    </lineage>
</organism>
<comment type="similarity">
    <text evidence="1 2">Belongs to the Rab GDI family.</text>
</comment>
<comment type="subcellular location">
    <subcellularLocation>
        <location evidence="2">Cytoplasm</location>
    </subcellularLocation>
</comment>
<dbReference type="GO" id="GO:0007264">
    <property type="term" value="P:small GTPase-mediated signal transduction"/>
    <property type="evidence" value="ECO:0007669"/>
    <property type="project" value="InterPro"/>
</dbReference>
<dbReference type="SUPFAM" id="SSF51905">
    <property type="entry name" value="FAD/NAD(P)-binding domain"/>
    <property type="match status" value="2"/>
</dbReference>
<reference evidence="3" key="1">
    <citation type="submission" date="2018-11" db="EMBL/GenBank/DDBJ databases">
        <title>Myxobolus squamalis genome and transcriptome.</title>
        <authorList>
            <person name="Yahalomi D."/>
            <person name="Atkinson S.D."/>
            <person name="Neuhof M."/>
            <person name="Chang E.S."/>
            <person name="Philippe H."/>
            <person name="Cartwright P."/>
            <person name="Bartholomew J.L."/>
            <person name="Huchon D."/>
        </authorList>
    </citation>
    <scope>NUCLEOTIDE SEQUENCE</scope>
    <source>
        <strain evidence="3">71B08</strain>
        <tissue evidence="3">Whole</tissue>
    </source>
</reference>
<dbReference type="AlphaFoldDB" id="A0A6B2GG08"/>
<protein>
    <recommendedName>
        <fullName evidence="2">Rab GDP dissociation inhibitor</fullName>
    </recommendedName>
</protein>
<dbReference type="InterPro" id="IPR018203">
    <property type="entry name" value="GDP_dissociation_inhibitor"/>
</dbReference>
<dbReference type="GO" id="GO:0016192">
    <property type="term" value="P:vesicle-mediated transport"/>
    <property type="evidence" value="ECO:0007669"/>
    <property type="project" value="TreeGrafter"/>
</dbReference>
<keyword evidence="2" id="KW-0343">GTPase activation</keyword>